<keyword evidence="8" id="KW-1185">Reference proteome</keyword>
<dbReference type="InterPro" id="IPR038536">
    <property type="entry name" value="Alkyl/aryl-sulf_dimr_sf"/>
</dbReference>
<dbReference type="Pfam" id="PF00753">
    <property type="entry name" value="Lactamase_B"/>
    <property type="match status" value="1"/>
</dbReference>
<dbReference type="InterPro" id="IPR001279">
    <property type="entry name" value="Metallo-B-lactamas"/>
</dbReference>
<dbReference type="Gene3D" id="3.60.15.30">
    <property type="entry name" value="Metallo-beta-lactamase domain"/>
    <property type="match status" value="1"/>
</dbReference>
<keyword evidence="3" id="KW-0862">Zinc</keyword>
<dbReference type="SMART" id="SM00849">
    <property type="entry name" value="Lactamase_B"/>
    <property type="match status" value="1"/>
</dbReference>
<dbReference type="PANTHER" id="PTHR43223:SF1">
    <property type="entry name" value="ALKYL_ARYL-SULFATASE BDS1"/>
    <property type="match status" value="1"/>
</dbReference>
<organism evidence="7 8">
    <name type="scientific">Shewanella eurypsychrophilus</name>
    <dbReference type="NCBI Taxonomy" id="2593656"/>
    <lineage>
        <taxon>Bacteria</taxon>
        <taxon>Pseudomonadati</taxon>
        <taxon>Pseudomonadota</taxon>
        <taxon>Gammaproteobacteria</taxon>
        <taxon>Alteromonadales</taxon>
        <taxon>Shewanellaceae</taxon>
        <taxon>Shewanella</taxon>
    </lineage>
</organism>
<dbReference type="InterPro" id="IPR044097">
    <property type="entry name" value="Bds1/SdsA1_MBL-fold"/>
</dbReference>
<evidence type="ECO:0000256" key="2">
    <source>
        <dbReference type="ARBA" id="ARBA00022801"/>
    </source>
</evidence>
<dbReference type="Gene3D" id="1.25.40.880">
    <property type="entry name" value="Alkyl sulfatase, dimerisation domain"/>
    <property type="match status" value="1"/>
</dbReference>
<evidence type="ECO:0000256" key="5">
    <source>
        <dbReference type="SAM" id="SignalP"/>
    </source>
</evidence>
<dbReference type="PANTHER" id="PTHR43223">
    <property type="entry name" value="ALKYL/ARYL-SULFATASE"/>
    <property type="match status" value="1"/>
</dbReference>
<dbReference type="InterPro" id="IPR029228">
    <property type="entry name" value="Alkyl_sulf_dimr"/>
</dbReference>
<proteinExistence type="inferred from homology"/>
<feature type="domain" description="Metallo-beta-lactamase" evidence="6">
    <location>
        <begin position="134"/>
        <end position="357"/>
    </location>
</feature>
<dbReference type="InterPro" id="IPR029229">
    <property type="entry name" value="Alkyl_sulf_C"/>
</dbReference>
<dbReference type="InterPro" id="IPR052195">
    <property type="entry name" value="Bact_Alkyl/Aryl-Sulfatase"/>
</dbReference>
<dbReference type="InterPro" id="IPR036527">
    <property type="entry name" value="SCP2_sterol-bd_dom_sf"/>
</dbReference>
<keyword evidence="5" id="KW-0732">Signal</keyword>
<gene>
    <name evidence="7" type="ORF">FM038_017000</name>
</gene>
<reference evidence="7" key="1">
    <citation type="submission" date="2021-07" db="EMBL/GenBank/DDBJ databases">
        <title>Shewanella sp. YLB-07 whole genome sequence.</title>
        <authorList>
            <person name="Yu L."/>
        </authorList>
    </citation>
    <scope>NUCLEOTIDE SEQUENCE</scope>
    <source>
        <strain evidence="7">YLB-08</strain>
    </source>
</reference>
<comment type="similarity">
    <text evidence="4">Belongs to the metallo-beta-lactamase superfamily. Type III sulfatase family.</text>
</comment>
<dbReference type="CDD" id="cd07710">
    <property type="entry name" value="arylsulfatase_Sdsa1-like_MBL-fold"/>
    <property type="match status" value="1"/>
</dbReference>
<evidence type="ECO:0000313" key="7">
    <source>
        <dbReference type="EMBL" id="QPG58925.1"/>
    </source>
</evidence>
<dbReference type="Proteomes" id="UP000316416">
    <property type="component" value="Chromosome"/>
</dbReference>
<evidence type="ECO:0000259" key="6">
    <source>
        <dbReference type="SMART" id="SM00849"/>
    </source>
</evidence>
<keyword evidence="1" id="KW-0479">Metal-binding</keyword>
<evidence type="ECO:0000256" key="4">
    <source>
        <dbReference type="ARBA" id="ARBA00033751"/>
    </source>
</evidence>
<dbReference type="RefSeq" id="WP_142874544.1">
    <property type="nucleotide sequence ID" value="NZ_CP045503.2"/>
</dbReference>
<protein>
    <submittedName>
        <fullName evidence="7">MBL fold metallo-hydrolase</fullName>
    </submittedName>
</protein>
<dbReference type="InterPro" id="IPR036866">
    <property type="entry name" value="RibonucZ/Hydroxyglut_hydro"/>
</dbReference>
<feature type="signal peptide" evidence="5">
    <location>
        <begin position="1"/>
        <end position="25"/>
    </location>
</feature>
<dbReference type="Pfam" id="PF14864">
    <property type="entry name" value="Alkyl_sulf_C"/>
    <property type="match status" value="1"/>
</dbReference>
<evidence type="ECO:0000256" key="3">
    <source>
        <dbReference type="ARBA" id="ARBA00022833"/>
    </source>
</evidence>
<dbReference type="Pfam" id="PF14863">
    <property type="entry name" value="Alkyl_sulf_dimr"/>
    <property type="match status" value="1"/>
</dbReference>
<accession>A0ABX6V8F1</accession>
<dbReference type="Gene3D" id="3.30.1050.10">
    <property type="entry name" value="SCP2 sterol-binding domain"/>
    <property type="match status" value="1"/>
</dbReference>
<dbReference type="EMBL" id="CP045503">
    <property type="protein sequence ID" value="QPG58925.1"/>
    <property type="molecule type" value="Genomic_DNA"/>
</dbReference>
<feature type="chain" id="PRO_5045815795" evidence="5">
    <location>
        <begin position="26"/>
        <end position="680"/>
    </location>
</feature>
<evidence type="ECO:0000313" key="8">
    <source>
        <dbReference type="Proteomes" id="UP000316416"/>
    </source>
</evidence>
<keyword evidence="2" id="KW-0378">Hydrolase</keyword>
<sequence length="680" mass="74496">MKTSILTASIVTALALNAVSFNTSAAQHDHDHVHGDLNVNGKTATQTTLDLNKAFSATLDWDNRQAFDNNKRGLIAPLDKASAAIMFDDYAFIDQESVSATVNPSLYRQAQVNMTAAGLYEVRDGIYQVRGTDLSNITFIRSDNGWIVYDVLLTKEAAKASTEFFFKHVPAGKGLPIVAMIYSHSHADHFGGSRAIQDMFPDVIVYGANGITKETIDENVLAGNAMSRRTAYQYGATLGAHEHGIVDAGLGKALSKGEITYVLPDHELNQKGKFETVKIDGLEMVFIDTAGTEAPAGMATYIPSMKSLWTGEMMYHGMHNVYTLRGAKVRDSLKWSKDINEMINAWGGEVTTLFGSHSSPIWGNEPINDFMKLQRDNYGFVHNQSLRLANQGVVMQDIGDEIVKVLPNSIQQAWHTNGYHGSYSHNARAVYNMYLGYFDMNPANLNPLPTHPEATKFVEYMGGADAVVNKAQADYKQGEYRFVATALNKVVMAEPDNKAARTLLADTYEQLGYQSETMGWRNTYLTGAQELRVGTMPGTPKTASADVLAEMSITNLLDYMAVKIDSSIAQHTPFTMNVLIPDLNEIHFVEMSNGNLNNGLVTKAKTADATLTINKADVTQILLGKATLAELAKAGKATITGNANVLEELKAASVEFDTSFEIVPRPSKGNEVDAHFYKKH</sequence>
<dbReference type="SUPFAM" id="SSF55718">
    <property type="entry name" value="SCP-like"/>
    <property type="match status" value="1"/>
</dbReference>
<dbReference type="SUPFAM" id="SSF56281">
    <property type="entry name" value="Metallo-hydrolase/oxidoreductase"/>
    <property type="match status" value="1"/>
</dbReference>
<evidence type="ECO:0000256" key="1">
    <source>
        <dbReference type="ARBA" id="ARBA00022723"/>
    </source>
</evidence>
<name>A0ABX6V8F1_9GAMM</name>